<dbReference type="PANTHER" id="PTHR45642:SF95">
    <property type="entry name" value="GDSL-LIKE LIPASE_ACYLHYDROLASE FAMILY PROTEIN, EXPRESSED"/>
    <property type="match status" value="1"/>
</dbReference>
<dbReference type="GO" id="GO:0016788">
    <property type="term" value="F:hydrolase activity, acting on ester bonds"/>
    <property type="evidence" value="ECO:0007669"/>
    <property type="project" value="InterPro"/>
</dbReference>
<evidence type="ECO:0008006" key="4">
    <source>
        <dbReference type="Google" id="ProtNLM"/>
    </source>
</evidence>
<reference evidence="2 3" key="1">
    <citation type="submission" date="2020-04" db="EMBL/GenBank/DDBJ databases">
        <title>Plant Genome Project.</title>
        <authorList>
            <person name="Zhang R.-G."/>
        </authorList>
    </citation>
    <scope>NUCLEOTIDE SEQUENCE [LARGE SCALE GENOMIC DNA]</scope>
    <source>
        <strain evidence="2">YNK0</strain>
        <tissue evidence="2">Leaf</tissue>
    </source>
</reference>
<name>A0A834ZN94_TETSI</name>
<dbReference type="InterPro" id="IPR036514">
    <property type="entry name" value="SGNH_hydro_sf"/>
</dbReference>
<dbReference type="OrthoDB" id="1600564at2759"/>
<dbReference type="Pfam" id="PF00657">
    <property type="entry name" value="Lipase_GDSL"/>
    <property type="match status" value="1"/>
</dbReference>
<dbReference type="Gene3D" id="3.40.50.1110">
    <property type="entry name" value="SGNH hydrolase"/>
    <property type="match status" value="1"/>
</dbReference>
<dbReference type="Proteomes" id="UP000655225">
    <property type="component" value="Unassembled WGS sequence"/>
</dbReference>
<dbReference type="InterPro" id="IPR035669">
    <property type="entry name" value="SGNH_plant_lipase-like"/>
</dbReference>
<dbReference type="OMA" id="MHPRSYG"/>
<comment type="caution">
    <text evidence="2">The sequence shown here is derived from an EMBL/GenBank/DDBJ whole genome shotgun (WGS) entry which is preliminary data.</text>
</comment>
<gene>
    <name evidence="2" type="ORF">HHK36_010333</name>
</gene>
<dbReference type="InterPro" id="IPR050592">
    <property type="entry name" value="GDSL_lipolytic_enzyme"/>
</dbReference>
<dbReference type="CDD" id="cd01837">
    <property type="entry name" value="SGNH_plant_lipase_like"/>
    <property type="match status" value="1"/>
</dbReference>
<dbReference type="PANTHER" id="PTHR45642">
    <property type="entry name" value="GDSL ESTERASE/LIPASE EXL3"/>
    <property type="match status" value="1"/>
</dbReference>
<protein>
    <recommendedName>
        <fullName evidence="4">GDSL esterase/lipase EXL3</fullName>
    </recommendedName>
</protein>
<dbReference type="SUPFAM" id="SSF52266">
    <property type="entry name" value="SGNH hydrolase"/>
    <property type="match status" value="1"/>
</dbReference>
<accession>A0A834ZN94</accession>
<comment type="similarity">
    <text evidence="1">Belongs to the 'GDSL' lipolytic enzyme family.</text>
</comment>
<organism evidence="2 3">
    <name type="scientific">Tetracentron sinense</name>
    <name type="common">Spur-leaf</name>
    <dbReference type="NCBI Taxonomy" id="13715"/>
    <lineage>
        <taxon>Eukaryota</taxon>
        <taxon>Viridiplantae</taxon>
        <taxon>Streptophyta</taxon>
        <taxon>Embryophyta</taxon>
        <taxon>Tracheophyta</taxon>
        <taxon>Spermatophyta</taxon>
        <taxon>Magnoliopsida</taxon>
        <taxon>Trochodendrales</taxon>
        <taxon>Trochodendraceae</taxon>
        <taxon>Tetracentron</taxon>
    </lineage>
</organism>
<dbReference type="EMBL" id="JABCRI010000006">
    <property type="protein sequence ID" value="KAF8405427.1"/>
    <property type="molecule type" value="Genomic_DNA"/>
</dbReference>
<keyword evidence="3" id="KW-1185">Reference proteome</keyword>
<dbReference type="InterPro" id="IPR001087">
    <property type="entry name" value="GDSL"/>
</dbReference>
<sequence>MHLVMNSPVAELGVKELLPAYLDPNLQTHDLLTGISFASGGAGYDPLTARLVSVLSLSDQLSLFKEYIGKLKAAVGEESTSTILSKSIYIVCAGSDDIANTYYTTPWRRREYDIPSYTDLMEIYGLGARRVGVFSAPPIGCVPSQRTLGGGKQRICVERYNQAAKLFNSKLSSELDFLSNRLPHARLVYMDIYYPLLSLIQNPSASEFEVVNKGCCGSGKIEATILCNELNPYTCRDVSKYIFWDSYHPTQRAYEILLPQFIQNCISKLFCPDSPC</sequence>
<evidence type="ECO:0000256" key="1">
    <source>
        <dbReference type="ARBA" id="ARBA00008668"/>
    </source>
</evidence>
<dbReference type="AlphaFoldDB" id="A0A834ZN94"/>
<evidence type="ECO:0000313" key="2">
    <source>
        <dbReference type="EMBL" id="KAF8405427.1"/>
    </source>
</evidence>
<evidence type="ECO:0000313" key="3">
    <source>
        <dbReference type="Proteomes" id="UP000655225"/>
    </source>
</evidence>
<proteinExistence type="inferred from homology"/>